<proteinExistence type="predicted"/>
<dbReference type="Proteomes" id="UP001195483">
    <property type="component" value="Unassembled WGS sequence"/>
</dbReference>
<sequence>MTMHITFNTDVEHGVDDEIVKRYKNNSPNPSLDVKLLEFHMQSAGIDKGYVDIRLLPLSWRALNKLKSVKPDDIEAIIKSLLTKKDIKKLKESALKSVDIKIVADTNLSTPKEALQDEGIRKEAIVKHFTQLSKSLPNIWELIPAFIQDDQIRDSAKPLLKLLMHLKRDARKEAFLHFLLEEESDRVHVIFKRQLKQRRMIHILKILESQGDGEKETDDDLGTDEIKKNYSFLLEELDGLQFLPAFAEKGLLGDEILEKMTGSLHRRDRTKLCIDFVLSSGDETRDLFYKELHKRQQENIYHVLWSTKYPSPGSTGKEDRQR</sequence>
<evidence type="ECO:0000313" key="3">
    <source>
        <dbReference type="Proteomes" id="UP001195483"/>
    </source>
</evidence>
<evidence type="ECO:0000313" key="2">
    <source>
        <dbReference type="EMBL" id="KAK3603289.1"/>
    </source>
</evidence>
<dbReference type="PROSITE" id="PS50209">
    <property type="entry name" value="CARD"/>
    <property type="match status" value="1"/>
</dbReference>
<feature type="domain" description="CARD" evidence="1">
    <location>
        <begin position="218"/>
        <end position="307"/>
    </location>
</feature>
<reference evidence="2" key="1">
    <citation type="journal article" date="2021" name="Genome Biol. Evol.">
        <title>A High-Quality Reference Genome for a Parasitic Bivalve with Doubly Uniparental Inheritance (Bivalvia: Unionida).</title>
        <authorList>
            <person name="Smith C.H."/>
        </authorList>
    </citation>
    <scope>NUCLEOTIDE SEQUENCE</scope>
    <source>
        <strain evidence="2">CHS0354</strain>
    </source>
</reference>
<organism evidence="2 3">
    <name type="scientific">Potamilus streckersoni</name>
    <dbReference type="NCBI Taxonomy" id="2493646"/>
    <lineage>
        <taxon>Eukaryota</taxon>
        <taxon>Metazoa</taxon>
        <taxon>Spiralia</taxon>
        <taxon>Lophotrochozoa</taxon>
        <taxon>Mollusca</taxon>
        <taxon>Bivalvia</taxon>
        <taxon>Autobranchia</taxon>
        <taxon>Heteroconchia</taxon>
        <taxon>Palaeoheterodonta</taxon>
        <taxon>Unionida</taxon>
        <taxon>Unionoidea</taxon>
        <taxon>Unionidae</taxon>
        <taxon>Ambleminae</taxon>
        <taxon>Lampsilini</taxon>
        <taxon>Potamilus</taxon>
    </lineage>
</organism>
<name>A0AAE0T4N4_9BIVA</name>
<dbReference type="InterPro" id="IPR011029">
    <property type="entry name" value="DEATH-like_dom_sf"/>
</dbReference>
<dbReference type="AlphaFoldDB" id="A0AAE0T4N4"/>
<accession>A0AAE0T4N4</accession>
<keyword evidence="3" id="KW-1185">Reference proteome</keyword>
<reference evidence="2" key="2">
    <citation type="journal article" date="2021" name="Genome Biol. Evol.">
        <title>Developing a high-quality reference genome for a parasitic bivalve with doubly uniparental inheritance (Bivalvia: Unionida).</title>
        <authorList>
            <person name="Smith C.H."/>
        </authorList>
    </citation>
    <scope>NUCLEOTIDE SEQUENCE</scope>
    <source>
        <strain evidence="2">CHS0354</strain>
        <tissue evidence="2">Mantle</tissue>
    </source>
</reference>
<dbReference type="Gene3D" id="1.10.533.10">
    <property type="entry name" value="Death Domain, Fas"/>
    <property type="match status" value="1"/>
</dbReference>
<dbReference type="SUPFAM" id="SSF47986">
    <property type="entry name" value="DEATH domain"/>
    <property type="match status" value="1"/>
</dbReference>
<comment type="caution">
    <text evidence="2">The sequence shown here is derived from an EMBL/GenBank/DDBJ whole genome shotgun (WGS) entry which is preliminary data.</text>
</comment>
<gene>
    <name evidence="2" type="ORF">CHS0354_007617</name>
</gene>
<dbReference type="GO" id="GO:0042981">
    <property type="term" value="P:regulation of apoptotic process"/>
    <property type="evidence" value="ECO:0007669"/>
    <property type="project" value="InterPro"/>
</dbReference>
<protein>
    <recommendedName>
        <fullName evidence="1">CARD domain-containing protein</fullName>
    </recommendedName>
</protein>
<dbReference type="EMBL" id="JAEAOA010000519">
    <property type="protein sequence ID" value="KAK3603289.1"/>
    <property type="molecule type" value="Genomic_DNA"/>
</dbReference>
<dbReference type="InterPro" id="IPR001315">
    <property type="entry name" value="CARD"/>
</dbReference>
<evidence type="ECO:0000259" key="1">
    <source>
        <dbReference type="PROSITE" id="PS50209"/>
    </source>
</evidence>
<reference evidence="2" key="3">
    <citation type="submission" date="2023-05" db="EMBL/GenBank/DDBJ databases">
        <authorList>
            <person name="Smith C.H."/>
        </authorList>
    </citation>
    <scope>NUCLEOTIDE SEQUENCE</scope>
    <source>
        <strain evidence="2">CHS0354</strain>
        <tissue evidence="2">Mantle</tissue>
    </source>
</reference>